<dbReference type="InterPro" id="IPR032675">
    <property type="entry name" value="LRR_dom_sf"/>
</dbReference>
<name>A0A1R3I3N6_COCAP</name>
<accession>A0A1R3I3N6</accession>
<dbReference type="PROSITE" id="PS50181">
    <property type="entry name" value="FBOX"/>
    <property type="match status" value="1"/>
</dbReference>
<dbReference type="Gene3D" id="3.80.10.10">
    <property type="entry name" value="Ribonuclease Inhibitor"/>
    <property type="match status" value="1"/>
</dbReference>
<evidence type="ECO:0000259" key="1">
    <source>
        <dbReference type="PROSITE" id="PS50181"/>
    </source>
</evidence>
<dbReference type="STRING" id="210143.A0A1R3I3N6"/>
<reference evidence="2 3" key="1">
    <citation type="submission" date="2013-09" db="EMBL/GenBank/DDBJ databases">
        <title>Corchorus capsularis genome sequencing.</title>
        <authorList>
            <person name="Alam M."/>
            <person name="Haque M.S."/>
            <person name="Islam M.S."/>
            <person name="Emdad E.M."/>
            <person name="Islam M.M."/>
            <person name="Ahmed B."/>
            <person name="Halim A."/>
            <person name="Hossen Q.M.M."/>
            <person name="Hossain M.Z."/>
            <person name="Ahmed R."/>
            <person name="Khan M.M."/>
            <person name="Islam R."/>
            <person name="Rashid M.M."/>
            <person name="Khan S.A."/>
            <person name="Rahman M.S."/>
            <person name="Alam M."/>
        </authorList>
    </citation>
    <scope>NUCLEOTIDE SEQUENCE [LARGE SCALE GENOMIC DNA]</scope>
    <source>
        <strain evidence="3">cv. CVL-1</strain>
        <tissue evidence="2">Whole seedling</tissue>
    </source>
</reference>
<gene>
    <name evidence="2" type="ORF">CCACVL1_15178</name>
</gene>
<dbReference type="SUPFAM" id="SSF52047">
    <property type="entry name" value="RNI-like"/>
    <property type="match status" value="1"/>
</dbReference>
<dbReference type="SUPFAM" id="SSF81383">
    <property type="entry name" value="F-box domain"/>
    <property type="match status" value="1"/>
</dbReference>
<evidence type="ECO:0000313" key="3">
    <source>
        <dbReference type="Proteomes" id="UP000188268"/>
    </source>
</evidence>
<proteinExistence type="predicted"/>
<comment type="caution">
    <text evidence="2">The sequence shown here is derived from an EMBL/GenBank/DDBJ whole genome shotgun (WGS) entry which is preliminary data.</text>
</comment>
<dbReference type="Pfam" id="PF00646">
    <property type="entry name" value="F-box"/>
    <property type="match status" value="1"/>
</dbReference>
<dbReference type="OMA" id="CEDFITT"/>
<protein>
    <recommendedName>
        <fullName evidence="1">F-box domain-containing protein</fullName>
    </recommendedName>
</protein>
<sequence>MDRLSDLPDCILLHILSFLPETRRCVQTTLLSKRWNNLWTSVPDLIFRGYEESRNAHALKKFVRHVLSRRQNLPLNKLYLKYHGKDKSFITRIIKYAISHNVQHFSLYLQKQKQSGLYQESASLESLLPLFNICGSLKTLDLVAFSDIHLLEDFTLPNLTSVRLCQCNFRNGSDVESTSIDPFVGLFNLNSLQLVSCYVCGKFPKLKISGPQLHSLTISGYSDYNEVEVIAPKLQILSLDSLWGFSHLDFPLLEMVEPLSGILCLPRPPIDNDKFGRLYNAKALVLSLDIIMGLMEYLDLVKDQSYSSPFVRLTTLKVRCPPHLMMSSFNVPDNIIKYFGDNVTVKSAANRAVDLLRGELQQVIKECDDHFTASPV</sequence>
<feature type="domain" description="F-box" evidence="1">
    <location>
        <begin position="1"/>
        <end position="50"/>
    </location>
</feature>
<dbReference type="Gene3D" id="1.20.1280.50">
    <property type="match status" value="1"/>
</dbReference>
<evidence type="ECO:0000313" key="2">
    <source>
        <dbReference type="EMBL" id="OMO77184.1"/>
    </source>
</evidence>
<dbReference type="InterPro" id="IPR053197">
    <property type="entry name" value="F-box_SCFL_complex_component"/>
</dbReference>
<dbReference type="OrthoDB" id="937650at2759"/>
<dbReference type="InterPro" id="IPR036047">
    <property type="entry name" value="F-box-like_dom_sf"/>
</dbReference>
<dbReference type="PANTHER" id="PTHR34223">
    <property type="entry name" value="OS11G0201299 PROTEIN"/>
    <property type="match status" value="1"/>
</dbReference>
<dbReference type="InterPro" id="IPR001810">
    <property type="entry name" value="F-box_dom"/>
</dbReference>
<dbReference type="Proteomes" id="UP000188268">
    <property type="component" value="Unassembled WGS sequence"/>
</dbReference>
<dbReference type="Gramene" id="OMO77184">
    <property type="protein sequence ID" value="OMO77184"/>
    <property type="gene ID" value="CCACVL1_15178"/>
</dbReference>
<dbReference type="PANTHER" id="PTHR34223:SF51">
    <property type="entry name" value="OS06G0556300 PROTEIN"/>
    <property type="match status" value="1"/>
</dbReference>
<dbReference type="CDD" id="cd22160">
    <property type="entry name" value="F-box_AtFBL13-like"/>
    <property type="match status" value="1"/>
</dbReference>
<dbReference type="EMBL" id="AWWV01010784">
    <property type="protein sequence ID" value="OMO77184.1"/>
    <property type="molecule type" value="Genomic_DNA"/>
</dbReference>
<keyword evidence="3" id="KW-1185">Reference proteome</keyword>
<dbReference type="AlphaFoldDB" id="A0A1R3I3N6"/>
<organism evidence="2 3">
    <name type="scientific">Corchorus capsularis</name>
    <name type="common">Jute</name>
    <dbReference type="NCBI Taxonomy" id="210143"/>
    <lineage>
        <taxon>Eukaryota</taxon>
        <taxon>Viridiplantae</taxon>
        <taxon>Streptophyta</taxon>
        <taxon>Embryophyta</taxon>
        <taxon>Tracheophyta</taxon>
        <taxon>Spermatophyta</taxon>
        <taxon>Magnoliopsida</taxon>
        <taxon>eudicotyledons</taxon>
        <taxon>Gunneridae</taxon>
        <taxon>Pentapetalae</taxon>
        <taxon>rosids</taxon>
        <taxon>malvids</taxon>
        <taxon>Malvales</taxon>
        <taxon>Malvaceae</taxon>
        <taxon>Grewioideae</taxon>
        <taxon>Apeibeae</taxon>
        <taxon>Corchorus</taxon>
    </lineage>
</organism>
<dbReference type="InterPro" id="IPR053781">
    <property type="entry name" value="F-box_AtFBL13-like"/>
</dbReference>